<evidence type="ECO:0000256" key="1">
    <source>
        <dbReference type="SAM" id="Phobius"/>
    </source>
</evidence>
<sequence>MIGVMRAEALKLRRSLAIIVMGVAPVMTFILTVLIQLSGESPGIWAFQMMSTSAIWAYFLLPMTATGLTALLAQMEHGPGTWSQILATPVPKWQVFTGKIVMALALMAIVTALIYGSIFASGFIAGWINPAEALEGSPPWWDAAKLLGKMYLASFLLIAVQLGVALRFNSFALPVSVGIGGTFVAVAATSSEYGIFFPWLLPVNMLASEPERAEFALMLGGLGGAALLALIVLYLSRRDWH</sequence>
<gene>
    <name evidence="2" type="ORF">ACFOOR_02340</name>
</gene>
<dbReference type="EMBL" id="JBHRSV010000001">
    <property type="protein sequence ID" value="MFC2924938.1"/>
    <property type="molecule type" value="Genomic_DNA"/>
</dbReference>
<proteinExistence type="predicted"/>
<keyword evidence="1" id="KW-0472">Membrane</keyword>
<feature type="transmembrane region" description="Helical" evidence="1">
    <location>
        <begin position="173"/>
        <end position="195"/>
    </location>
</feature>
<evidence type="ECO:0000313" key="3">
    <source>
        <dbReference type="Proteomes" id="UP001595379"/>
    </source>
</evidence>
<feature type="transmembrane region" description="Helical" evidence="1">
    <location>
        <begin position="100"/>
        <end position="128"/>
    </location>
</feature>
<reference evidence="3" key="1">
    <citation type="journal article" date="2019" name="Int. J. Syst. Evol. Microbiol.">
        <title>The Global Catalogue of Microorganisms (GCM) 10K type strain sequencing project: providing services to taxonomists for standard genome sequencing and annotation.</title>
        <authorList>
            <consortium name="The Broad Institute Genomics Platform"/>
            <consortium name="The Broad Institute Genome Sequencing Center for Infectious Disease"/>
            <person name="Wu L."/>
            <person name="Ma J."/>
        </authorList>
    </citation>
    <scope>NUCLEOTIDE SEQUENCE [LARGE SCALE GENOMIC DNA]</scope>
    <source>
        <strain evidence="3">KCTC 52487</strain>
    </source>
</reference>
<name>A0ABV6ZU49_9PROT</name>
<protein>
    <submittedName>
        <fullName evidence="2">ABC transporter permease</fullName>
    </submittedName>
</protein>
<keyword evidence="3" id="KW-1185">Reference proteome</keyword>
<dbReference type="Pfam" id="PF12730">
    <property type="entry name" value="ABC2_membrane_4"/>
    <property type="match status" value="1"/>
</dbReference>
<comment type="caution">
    <text evidence="2">The sequence shown here is derived from an EMBL/GenBank/DDBJ whole genome shotgun (WGS) entry which is preliminary data.</text>
</comment>
<dbReference type="RefSeq" id="WP_343163823.1">
    <property type="nucleotide sequence ID" value="NZ_JBHRSV010000001.1"/>
</dbReference>
<keyword evidence="1" id="KW-0812">Transmembrane</keyword>
<feature type="transmembrane region" description="Helical" evidence="1">
    <location>
        <begin position="16"/>
        <end position="35"/>
    </location>
</feature>
<dbReference type="CDD" id="cd21809">
    <property type="entry name" value="ABC-2_lan_permease-like"/>
    <property type="match status" value="1"/>
</dbReference>
<feature type="transmembrane region" description="Helical" evidence="1">
    <location>
        <begin position="55"/>
        <end position="73"/>
    </location>
</feature>
<keyword evidence="1" id="KW-1133">Transmembrane helix</keyword>
<accession>A0ABV6ZU49</accession>
<organism evidence="2 3">
    <name type="scientific">Hyphobacterium vulgare</name>
    <dbReference type="NCBI Taxonomy" id="1736751"/>
    <lineage>
        <taxon>Bacteria</taxon>
        <taxon>Pseudomonadati</taxon>
        <taxon>Pseudomonadota</taxon>
        <taxon>Alphaproteobacteria</taxon>
        <taxon>Maricaulales</taxon>
        <taxon>Maricaulaceae</taxon>
        <taxon>Hyphobacterium</taxon>
    </lineage>
</organism>
<evidence type="ECO:0000313" key="2">
    <source>
        <dbReference type="EMBL" id="MFC2924938.1"/>
    </source>
</evidence>
<feature type="transmembrane region" description="Helical" evidence="1">
    <location>
        <begin position="215"/>
        <end position="235"/>
    </location>
</feature>
<feature type="transmembrane region" description="Helical" evidence="1">
    <location>
        <begin position="148"/>
        <end position="166"/>
    </location>
</feature>
<dbReference type="Proteomes" id="UP001595379">
    <property type="component" value="Unassembled WGS sequence"/>
</dbReference>